<accession>A0A5M8P6B3</accession>
<dbReference type="Proteomes" id="UP000324575">
    <property type="component" value="Unassembled WGS sequence"/>
</dbReference>
<protein>
    <submittedName>
        <fullName evidence="1">Uncharacterized protein</fullName>
    </submittedName>
</protein>
<dbReference type="AlphaFoldDB" id="A0A5M8P6B3"/>
<name>A0A5M8P6B3_9BACT</name>
<evidence type="ECO:0000313" key="2">
    <source>
        <dbReference type="Proteomes" id="UP000324575"/>
    </source>
</evidence>
<evidence type="ECO:0000313" key="1">
    <source>
        <dbReference type="EMBL" id="KAA6303750.1"/>
    </source>
</evidence>
<sequence length="65" mass="7561">MVDQSIFSKPNQKDLLFALVEKQKKQKRTRSEILATFQAAGILDKNGDFTEHYSHLAMIFPKFEM</sequence>
<dbReference type="EMBL" id="SNRX01000001">
    <property type="protein sequence ID" value="KAA6303750.1"/>
    <property type="molecule type" value="Genomic_DNA"/>
</dbReference>
<reference evidence="1 2" key="1">
    <citation type="submission" date="2019-03" db="EMBL/GenBank/DDBJ databases">
        <title>Single cell metagenomics reveals metabolic interactions within the superorganism composed of flagellate Streblomastix strix and complex community of Bacteroidetes bacteria on its surface.</title>
        <authorList>
            <person name="Treitli S.C."/>
            <person name="Kolisko M."/>
            <person name="Husnik F."/>
            <person name="Keeling P."/>
            <person name="Hampl V."/>
        </authorList>
    </citation>
    <scope>NUCLEOTIDE SEQUENCE [LARGE SCALE GENOMIC DNA]</scope>
    <source>
        <strain evidence="1">St1</strain>
    </source>
</reference>
<gene>
    <name evidence="1" type="ORF">EZS26_000301</name>
</gene>
<proteinExistence type="predicted"/>
<organism evidence="1 2">
    <name type="scientific">Candidatus Ordinivivax streblomastigis</name>
    <dbReference type="NCBI Taxonomy" id="2540710"/>
    <lineage>
        <taxon>Bacteria</taxon>
        <taxon>Pseudomonadati</taxon>
        <taxon>Bacteroidota</taxon>
        <taxon>Bacteroidia</taxon>
        <taxon>Bacteroidales</taxon>
        <taxon>Candidatus Ordinivivax</taxon>
    </lineage>
</organism>
<comment type="caution">
    <text evidence="1">The sequence shown here is derived from an EMBL/GenBank/DDBJ whole genome shotgun (WGS) entry which is preliminary data.</text>
</comment>